<evidence type="ECO:0000256" key="6">
    <source>
        <dbReference type="ARBA" id="ARBA00022729"/>
    </source>
</evidence>
<evidence type="ECO:0000256" key="15">
    <source>
        <dbReference type="ARBA" id="ARBA00023180"/>
    </source>
</evidence>
<evidence type="ECO:0000259" key="17">
    <source>
        <dbReference type="Pfam" id="PF12810"/>
    </source>
</evidence>
<evidence type="ECO:0000256" key="7">
    <source>
        <dbReference type="ARBA" id="ARBA00022741"/>
    </source>
</evidence>
<keyword evidence="13" id="KW-1015">Disulfide bond</keyword>
<keyword evidence="4" id="KW-0808">Transferase</keyword>
<proteinExistence type="predicted"/>
<keyword evidence="3" id="KW-1003">Cell membrane</keyword>
<feature type="domain" description="ALK/LTK-like glycine-rich" evidence="17">
    <location>
        <begin position="1451"/>
        <end position="1703"/>
    </location>
</feature>
<feature type="domain" description="ALK/LTK-like glycine-rich" evidence="17">
    <location>
        <begin position="901"/>
        <end position="1116"/>
    </location>
</feature>
<dbReference type="SUPFAM" id="SSF49899">
    <property type="entry name" value="Concanavalin A-like lectins/glucanases"/>
    <property type="match status" value="1"/>
</dbReference>
<evidence type="ECO:0000256" key="14">
    <source>
        <dbReference type="ARBA" id="ARBA00023170"/>
    </source>
</evidence>
<keyword evidence="7" id="KW-0547">Nucleotide-binding</keyword>
<feature type="region of interest" description="Disordered" evidence="16">
    <location>
        <begin position="380"/>
        <end position="410"/>
    </location>
</feature>
<dbReference type="Proteomes" id="UP000259026">
    <property type="component" value="Segment"/>
</dbReference>
<dbReference type="EC" id="2.7.10.1" evidence="2"/>
<keyword evidence="11" id="KW-0472">Membrane</keyword>
<dbReference type="InterPro" id="IPR055163">
    <property type="entry name" value="ALK/LTK-like_GRD"/>
</dbReference>
<feature type="region of interest" description="Disordered" evidence="16">
    <location>
        <begin position="676"/>
        <end position="695"/>
    </location>
</feature>
<evidence type="ECO:0000256" key="1">
    <source>
        <dbReference type="ARBA" id="ARBA00004251"/>
    </source>
</evidence>
<keyword evidence="8" id="KW-0418">Kinase</keyword>
<keyword evidence="15" id="KW-0325">Glycoprotein</keyword>
<organism evidence="18 19">
    <name type="scientific">Caulobacter phage CcrPW</name>
    <dbReference type="NCBI Taxonomy" id="2283271"/>
    <lineage>
        <taxon>Viruses</taxon>
        <taxon>Duplodnaviria</taxon>
        <taxon>Heunggongvirae</taxon>
        <taxon>Uroviricota</taxon>
        <taxon>Caudoviricetes</taxon>
        <taxon>Jeanschmidtviridae</taxon>
        <taxon>Colossusvirus</taxon>
        <taxon>Colossusvirus PW</taxon>
    </lineage>
</organism>
<feature type="region of interest" description="Disordered" evidence="16">
    <location>
        <begin position="1013"/>
        <end position="1056"/>
    </location>
</feature>
<evidence type="ECO:0000256" key="4">
    <source>
        <dbReference type="ARBA" id="ARBA00022679"/>
    </source>
</evidence>
<evidence type="ECO:0000256" key="8">
    <source>
        <dbReference type="ARBA" id="ARBA00022777"/>
    </source>
</evidence>
<feature type="domain" description="ALK/LTK-like glycine-rich" evidence="17">
    <location>
        <begin position="27"/>
        <end position="238"/>
    </location>
</feature>
<feature type="compositionally biased region" description="Gly residues" evidence="16">
    <location>
        <begin position="1583"/>
        <end position="1616"/>
    </location>
</feature>
<dbReference type="GO" id="GO:0005886">
    <property type="term" value="C:plasma membrane"/>
    <property type="evidence" value="ECO:0007669"/>
    <property type="project" value="UniProtKB-SubCell"/>
</dbReference>
<feature type="compositionally biased region" description="Low complexity" evidence="16">
    <location>
        <begin position="1038"/>
        <end position="1049"/>
    </location>
</feature>
<evidence type="ECO:0000313" key="19">
    <source>
        <dbReference type="Proteomes" id="UP000259026"/>
    </source>
</evidence>
<feature type="compositionally biased region" description="Gly residues" evidence="16">
    <location>
        <begin position="1018"/>
        <end position="1037"/>
    </location>
</feature>
<dbReference type="InterPro" id="IPR013320">
    <property type="entry name" value="ConA-like_dom_sf"/>
</dbReference>
<reference evidence="19" key="1">
    <citation type="submission" date="2018-07" db="EMBL/GenBank/DDBJ databases">
        <title>Giant CbK-like Caulobacter bacteriophages have genetically divergent genomes.</title>
        <authorList>
            <person name="Wilson K.M."/>
            <person name="Ely B."/>
        </authorList>
    </citation>
    <scope>NUCLEOTIDE SEQUENCE [LARGE SCALE GENOMIC DNA]</scope>
</reference>
<dbReference type="Pfam" id="PF13385">
    <property type="entry name" value="Laminin_G_3"/>
    <property type="match status" value="1"/>
</dbReference>
<keyword evidence="14" id="KW-0675">Receptor</keyword>
<evidence type="ECO:0000256" key="11">
    <source>
        <dbReference type="ARBA" id="ARBA00023136"/>
    </source>
</evidence>
<accession>A0A385ECU4</accession>
<feature type="region of interest" description="Disordered" evidence="16">
    <location>
        <begin position="1579"/>
        <end position="1616"/>
    </location>
</feature>
<keyword evidence="9" id="KW-0067">ATP-binding</keyword>
<dbReference type="EMBL" id="MH588545">
    <property type="protein sequence ID" value="AXQ68637.1"/>
    <property type="molecule type" value="Genomic_DNA"/>
</dbReference>
<protein>
    <recommendedName>
        <fullName evidence="2">receptor protein-tyrosine kinase</fullName>
        <ecNumber evidence="2">2.7.10.1</ecNumber>
    </recommendedName>
</protein>
<sequence>MSDLLLNTPVSVGYTGAAETYIVKAAGIVQVHMWGGAGAGGYYSGGSGNANRYGGSGGYATVRFMAEEDDILTLEVGQGGQVATGSGSTATNGGNGGWPDGGYGGKSSANPGIGFGGGGGSSRLYKNGELVAVAGAGGGATGFYYGGNGGGVNGLSTLEASAGAGGTQTAGGATGTGVAAMAGGYFSGGKGSAAQGTAAGTAGSGAGGGYYGGGSNSVATNGAHGSGGGGSGYINATALVYHGYLRNGPLNTGQPFDVPGIRAAGVAEGGNGPTAASSWGSITPGGNGQIYMTLTDPVDLAGAFPLTGTTTYSYTGSRQALIVDQLSSVDFEMWGGGGGGGFYSPSGGVAGTKGGAGGYTKFTRILYPGDFVEIEVAQGGQNPSGVSQTGGAGGWPNGGDGGRCTNGTPNFGGGGGSSNIYINGRLVAVASGGGGGTGFYHGGNGGGRYGLTDAGAAASGSGGTWGGVAAGLNRGYYLMGGHGSPIESTTIANASSGAGGGGGYYGGGGARGGANTHGAGGGGCGYINGDNTYNRDMQAGVAQSGNPYNTANRPAGVGVGGNNGSSNATSTPGGDGAVVVTVSAITPDPLPEDKTALSFTGAPVHYIASNYGAMLVKAWAGGGAGSVRASGTPPRGGGGGFARIDTVKIKPGDIITFVVAEGGKCMPGGTLGGRGGFPNGEGGNAADATGGSGGGGGSSHVYINGKLILVAGGGGGGSISFTGVSGGQPSYPGSGNNFETHGSSLNQGGWAPQRGAEGNNRPTYMLGGMGQIDGNPTIDTPNNLCGGGGGGGYFGGAGSVPLNSRYYGGNAGTTYIHPDYIGAMIVATATGSNTSDPDWVTGVSVSGVGSSTSGGTTNNGGHGRIVFDFDILPTLDESAITAVPVLSTVQTYVAGNDGDLVLDAWGGGGGGSVVPTGGGERGGGGGYATGTVTVKKGQIVKFYNGRGGGGGNYTSGASGAMVGSGGLGGWPDGGNGGFANVCISGAGGGSSRIYVDDVLMMVAGGGGGVSFGSTTTTPGGGGGTLGGNSDTGGGLNNGGSQSLGGRNSNRTTDTVTSGNLFKGGHGYISGGAINTHSISSGGGGGGGFFGGAGSGGPNNSAYLGGAGGSGFIADGYGVTPDDPYRMQVGLQVSFDTGSFIDDGRTGEPTLLDTAPTLTATGVKYGTACGNFPGTGHVTYNVPAIGTQDFTLEGWFNPTSLATGVMMILGNNSIGGLSLHYYPSATVLGLRYNNTAGDGSADYKYTDTTRAAGVWAHYAICRDVNGTRVYKDGQLVTNVTGVAITNMTATTLTLANYNAGTGASTRFNGKIDEVRLTVGVARYKQNFKPAQFLNKYSQIPTLASLTQGTNGVTGQPAGTGVTGYQSGRGVGGQAKQALSSGNNGGDGQINYFMQTSTVAASGPIGTITVSPITDVVAGATYDLPIPGQKIIESYNGARTNYLANAPGVTRLLVEMWGAGGGGCSANNSLTTNGGGGAGYTSYEFDLNQGDRITVQTPSGGGGAVDANGSNPGGAGGYPNGGKGYRPATTTFNGGGGGSAQLWVRGALAAVAGGGGGGSYGSVSSDYRGGAGGGASGENAFNDANGGGTQTTGGFGSGNGLSGSFLQGGRGGTTEGVAGNGSGGGGGYYGGGGGGPGFGGSGGGAGSGYVNTTIVGFRVGSTTSGSGNQPAGKSSPNYVSPIGVGSNGKGGSQLHGGNGRIVITNITPTPAATSGDLGPDITVTPITTLGFQIGLPVSKPIATVTVEPPVGYYGFPGFPTMQPFDHPITMLPVESNPTSNALVIVPINDSVSIPLSPPLIAPFFVPGEGTGDLGPDITITAPDGSVPNSATGDLGTAVTLTAPEATTEVIPPVETSGDIGTITIEPLLGEGSINYNGYAGGDIGTVTLTSPEGSADPGSPHVIVDMPPAMLVTPPAALLSVPSTASGDLGPDIVLTAPDAFTGIEGNPQAVAFSPIQVLTPLVSVNASTGDDVQVFTDPGLIYVRPPLADGLEITEDNYIDGLPSPLVLTFSAPEGSARGDVEAGDFLPTITVSAPEPFVEVAAEVVGYTGDFIILTLPPQPVYDSAANLSVAMPPAVVINGADGDPSFDITLPLPGPITLSNPEGAAQGGYGAQLPPPIVITQPEVAIFGNASGSPGTVQVIPPVSFVETPAFATGGLLSITLSPPVGNALGGVAAGASGSLPTISLVSPEGGNVAEAAVNANLPSIFLNAPVPLPQASVNIAGPSNTINVLAPAGTARVSTSTSGDVGVITVVAPEGIGYLYEEGFASGDVGTITVTPPASAVTAAADKDAALPTVIVTPPDALPIVPGAPSGDVGTIVVTSPEGMGFPDTVTGTGDIGTVVVTTVDGTGMVPAAVAGTMPAAFVVTPPEISRVNVSGNIGQITLTAPTASLTGEVNLSRPINVTISLTAPDGLGYPVIPGDAEGDLGPAIYVTASDGSAHGDYNMIVPLSTIPVSAPESTATGDAEAVQQGELPIVVSPPAGEYYREASVILGLSTIYIFAPNATVDADDKTAAVTPELPVIYVEGVDGFAEVPVVDGTARIQFRRSMTPGAVPASLETREIAFNEVDGIMYSRDGSGSLRPTPWGTLRRESIPATIGAAGQTYRADGAWAAPQPVYDLFVQGVPASGVRVALGETFVGKSTRTPESGLPYYSPFFVPRTVDIASLSVDIQAADMGVAQVAIWTMDTDRVLGQALVSAFVPTTASGVQTAASTSVVLQPGWYAASLIYIGLGAPVFNVMEGPAQIATDFTTQQGTPAFVLANLQ</sequence>
<name>A0A385ECU4_9CAUD</name>
<dbReference type="GO" id="GO:0005524">
    <property type="term" value="F:ATP binding"/>
    <property type="evidence" value="ECO:0007669"/>
    <property type="project" value="UniProtKB-KW"/>
</dbReference>
<evidence type="ECO:0000256" key="13">
    <source>
        <dbReference type="ARBA" id="ARBA00023157"/>
    </source>
</evidence>
<keyword evidence="12" id="KW-0829">Tyrosine-protein kinase</keyword>
<evidence type="ECO:0000256" key="3">
    <source>
        <dbReference type="ARBA" id="ARBA00022475"/>
    </source>
</evidence>
<gene>
    <name evidence="18" type="ORF">CcrPW_gp098</name>
</gene>
<evidence type="ECO:0000256" key="10">
    <source>
        <dbReference type="ARBA" id="ARBA00022989"/>
    </source>
</evidence>
<evidence type="ECO:0000256" key="2">
    <source>
        <dbReference type="ARBA" id="ARBA00011902"/>
    </source>
</evidence>
<evidence type="ECO:0000256" key="16">
    <source>
        <dbReference type="SAM" id="MobiDB-lite"/>
    </source>
</evidence>
<evidence type="ECO:0000313" key="18">
    <source>
        <dbReference type="EMBL" id="AXQ68637.1"/>
    </source>
</evidence>
<keyword evidence="5" id="KW-0812">Transmembrane</keyword>
<dbReference type="GO" id="GO:0004714">
    <property type="term" value="F:transmembrane receptor protein tyrosine kinase activity"/>
    <property type="evidence" value="ECO:0007669"/>
    <property type="project" value="UniProtKB-EC"/>
</dbReference>
<comment type="subcellular location">
    <subcellularLocation>
        <location evidence="1">Cell membrane</location>
        <topology evidence="1">Single-pass type I membrane protein</topology>
    </subcellularLocation>
</comment>
<keyword evidence="10" id="KW-1133">Transmembrane helix</keyword>
<dbReference type="Pfam" id="PF12810">
    <property type="entry name" value="ALK_LTK_GRD"/>
    <property type="match status" value="3"/>
</dbReference>
<keyword evidence="6" id="KW-0732">Signal</keyword>
<evidence type="ECO:0000256" key="12">
    <source>
        <dbReference type="ARBA" id="ARBA00023137"/>
    </source>
</evidence>
<evidence type="ECO:0000256" key="5">
    <source>
        <dbReference type="ARBA" id="ARBA00022692"/>
    </source>
</evidence>
<keyword evidence="19" id="KW-1185">Reference proteome</keyword>
<feature type="region of interest" description="Disordered" evidence="16">
    <location>
        <begin position="551"/>
        <end position="574"/>
    </location>
</feature>
<dbReference type="Gene3D" id="2.60.120.200">
    <property type="match status" value="1"/>
</dbReference>
<feature type="compositionally biased region" description="Gly residues" evidence="16">
    <location>
        <begin position="388"/>
        <end position="410"/>
    </location>
</feature>
<reference evidence="18 19" key="2">
    <citation type="submission" date="2018-09" db="EMBL/GenBank/DDBJ databases">
        <title>Giant CbK-like Caulobacter bacteriophages have genetically divergent genomes.</title>
        <authorList>
            <person name="Wilson K."/>
            <person name="Ely B."/>
        </authorList>
    </citation>
    <scope>NUCLEOTIDE SEQUENCE [LARGE SCALE GENOMIC DNA]</scope>
</reference>
<evidence type="ECO:0000256" key="9">
    <source>
        <dbReference type="ARBA" id="ARBA00022840"/>
    </source>
</evidence>